<gene>
    <name evidence="1" type="ORF">THARTR1_03437</name>
</gene>
<dbReference type="EMBL" id="MTYI01000044">
    <property type="protein sequence ID" value="PNP56741.1"/>
    <property type="molecule type" value="Genomic_DNA"/>
</dbReference>
<dbReference type="Proteomes" id="UP000236290">
    <property type="component" value="Unassembled WGS sequence"/>
</dbReference>
<evidence type="ECO:0000313" key="1">
    <source>
        <dbReference type="EMBL" id="PNP56741.1"/>
    </source>
</evidence>
<organism evidence="1 2">
    <name type="scientific">Trichoderma harzianum</name>
    <name type="common">Hypocrea lixii</name>
    <dbReference type="NCBI Taxonomy" id="5544"/>
    <lineage>
        <taxon>Eukaryota</taxon>
        <taxon>Fungi</taxon>
        <taxon>Dikarya</taxon>
        <taxon>Ascomycota</taxon>
        <taxon>Pezizomycotina</taxon>
        <taxon>Sordariomycetes</taxon>
        <taxon>Hypocreomycetidae</taxon>
        <taxon>Hypocreales</taxon>
        <taxon>Hypocreaceae</taxon>
        <taxon>Trichoderma</taxon>
    </lineage>
</organism>
<comment type="caution">
    <text evidence="1">The sequence shown here is derived from an EMBL/GenBank/DDBJ whole genome shotgun (WGS) entry which is preliminary data.</text>
</comment>
<protein>
    <submittedName>
        <fullName evidence="1">Uncharacterized protein</fullName>
    </submittedName>
</protein>
<name>A0A2K0UG27_TRIHA</name>
<dbReference type="AlphaFoldDB" id="A0A2K0UG27"/>
<sequence>MFIGDLVHFRAALNNGITHEMILCPSTATTPATSAANTPDNRSLASEKKKKRFSSFFSRPRPVVKAANVGAGMKLPMNIV</sequence>
<evidence type="ECO:0000313" key="2">
    <source>
        <dbReference type="Proteomes" id="UP000236290"/>
    </source>
</evidence>
<accession>A0A2K0UG27</accession>
<proteinExistence type="predicted"/>
<reference evidence="1 2" key="1">
    <citation type="submission" date="2017-02" db="EMBL/GenBank/DDBJ databases">
        <title>Genomes of Trichoderma spp. with biocontrol activity.</title>
        <authorList>
            <person name="Gardiner D."/>
            <person name="Kazan K."/>
            <person name="Vos C."/>
            <person name="Harvey P."/>
        </authorList>
    </citation>
    <scope>NUCLEOTIDE SEQUENCE [LARGE SCALE GENOMIC DNA]</scope>
    <source>
        <strain evidence="1 2">Tr1</strain>
    </source>
</reference>